<dbReference type="AlphaFoldDB" id="A0A061JBJ5"/>
<name>A0A061JBJ5_TRYRA</name>
<dbReference type="GO" id="GO:0005730">
    <property type="term" value="C:nucleolus"/>
    <property type="evidence" value="ECO:0007669"/>
    <property type="project" value="UniProtKB-SubCell"/>
</dbReference>
<accession>A0A061JBJ5</accession>
<evidence type="ECO:0000256" key="1">
    <source>
        <dbReference type="ARBA" id="ARBA00004604"/>
    </source>
</evidence>
<sequence>MCECACLSVAVATVPATPAAVGGTMSRLRVTPKGKVKKNVPVTRVGKKQYLKRRFAHIRRVDVAGANNHFTQKYFDGSNTAAQNFSRLGLATDPSAPKAIVELRKKQVRPNSRRRLEEEDALAEQKAQRQKSRIGRPVSEAEGTTMVNLIQKHGTDFKAMSFDRKLNPFQLNPRQLQRQVVNYLRWHQAAFPAAFAEAEAKGWFSLAEYSDPRQRLGKR</sequence>
<proteinExistence type="inferred from homology"/>
<evidence type="ECO:0000256" key="3">
    <source>
        <dbReference type="ARBA" id="ARBA00015522"/>
    </source>
</evidence>
<dbReference type="Pfam" id="PF09420">
    <property type="entry name" value="Nop16"/>
    <property type="match status" value="1"/>
</dbReference>
<dbReference type="PANTHER" id="PTHR13243:SF1">
    <property type="entry name" value="NUCLEOLAR PROTEIN 16"/>
    <property type="match status" value="1"/>
</dbReference>
<dbReference type="OrthoDB" id="285729at2759"/>
<feature type="region of interest" description="Disordered" evidence="5">
    <location>
        <begin position="105"/>
        <end position="139"/>
    </location>
</feature>
<protein>
    <recommendedName>
        <fullName evidence="3">Nucleolar protein 16</fullName>
    </recommendedName>
</protein>
<keyword evidence="4" id="KW-0539">Nucleus</keyword>
<dbReference type="InterPro" id="IPR019002">
    <property type="entry name" value="Ribosome_biogenesis_Nop16"/>
</dbReference>
<reference evidence="6 7" key="1">
    <citation type="submission" date="2013-07" db="EMBL/GenBank/DDBJ databases">
        <authorList>
            <person name="Stoco P.H."/>
            <person name="Wagner G."/>
            <person name="Gerber A."/>
            <person name="Zaha A."/>
            <person name="Thompson C."/>
            <person name="Bartholomeu D.C."/>
            <person name="Luckemeyer D.D."/>
            <person name="Bahia D."/>
            <person name="Loreto E."/>
            <person name="Prestes E.B."/>
            <person name="Lima F.M."/>
            <person name="Rodrigues-Luiz G."/>
            <person name="Vallejo G.A."/>
            <person name="Filho J.F."/>
            <person name="Monteiro K.M."/>
            <person name="Tyler K.M."/>
            <person name="de Almeida L.G."/>
            <person name="Ortiz M.F."/>
            <person name="Siervo M.A."/>
            <person name="de Moraes M.H."/>
            <person name="Cunha O.L."/>
            <person name="Mendonca-Neto R."/>
            <person name="Silva R."/>
            <person name="Teixeira S.M."/>
            <person name="Murta S.M."/>
            <person name="Sincero T.C."/>
            <person name="Mendes T.A."/>
            <person name="Urmenyi T.P."/>
            <person name="Silva V.G."/>
            <person name="da Rocha W.D."/>
            <person name="Andersson B."/>
            <person name="Romanha A.J."/>
            <person name="Steindel M."/>
            <person name="de Vasconcelos A.T."/>
            <person name="Grisard E.C."/>
        </authorList>
    </citation>
    <scope>NUCLEOTIDE SEQUENCE [LARGE SCALE GENOMIC DNA]</scope>
    <source>
        <strain evidence="6 7">SC58</strain>
    </source>
</reference>
<evidence type="ECO:0000313" key="6">
    <source>
        <dbReference type="EMBL" id="ESL10612.1"/>
    </source>
</evidence>
<evidence type="ECO:0000313" key="7">
    <source>
        <dbReference type="Proteomes" id="UP000031737"/>
    </source>
</evidence>
<dbReference type="EMBL" id="AUPL01001652">
    <property type="protein sequence ID" value="ESL10612.1"/>
    <property type="molecule type" value="Genomic_DNA"/>
</dbReference>
<comment type="similarity">
    <text evidence="2">Belongs to the NOP16 family.</text>
</comment>
<organism evidence="6 7">
    <name type="scientific">Trypanosoma rangeli SC58</name>
    <dbReference type="NCBI Taxonomy" id="429131"/>
    <lineage>
        <taxon>Eukaryota</taxon>
        <taxon>Discoba</taxon>
        <taxon>Euglenozoa</taxon>
        <taxon>Kinetoplastea</taxon>
        <taxon>Metakinetoplastina</taxon>
        <taxon>Trypanosomatida</taxon>
        <taxon>Trypanosomatidae</taxon>
        <taxon>Trypanosoma</taxon>
        <taxon>Herpetosoma</taxon>
    </lineage>
</organism>
<dbReference type="Proteomes" id="UP000031737">
    <property type="component" value="Unassembled WGS sequence"/>
</dbReference>
<evidence type="ECO:0000256" key="2">
    <source>
        <dbReference type="ARBA" id="ARBA00008479"/>
    </source>
</evidence>
<gene>
    <name evidence="6" type="ORF">TRSC58_01652</name>
</gene>
<evidence type="ECO:0000256" key="5">
    <source>
        <dbReference type="SAM" id="MobiDB-lite"/>
    </source>
</evidence>
<comment type="caution">
    <text evidence="6">The sequence shown here is derived from an EMBL/GenBank/DDBJ whole genome shotgun (WGS) entry which is preliminary data.</text>
</comment>
<comment type="subcellular location">
    <subcellularLocation>
        <location evidence="1">Nucleus</location>
        <location evidence="1">Nucleolus</location>
    </subcellularLocation>
</comment>
<dbReference type="GO" id="GO:0042273">
    <property type="term" value="P:ribosomal large subunit biogenesis"/>
    <property type="evidence" value="ECO:0007669"/>
    <property type="project" value="TreeGrafter"/>
</dbReference>
<dbReference type="PANTHER" id="PTHR13243">
    <property type="entry name" value="HSPC111 PROTEIN-RELATED"/>
    <property type="match status" value="1"/>
</dbReference>
<keyword evidence="7" id="KW-1185">Reference proteome</keyword>
<dbReference type="VEuPathDB" id="TriTrypDB:TRSC58_01652"/>
<evidence type="ECO:0000256" key="4">
    <source>
        <dbReference type="ARBA" id="ARBA00023242"/>
    </source>
</evidence>